<accession>A0A853F452</accession>
<feature type="transmembrane region" description="Helical" evidence="1">
    <location>
        <begin position="14"/>
        <end position="35"/>
    </location>
</feature>
<sequence>MQLLMQMAQRVDHLLLLLPMDGILILRMVFTAIMVQQPGIYITNARS</sequence>
<proteinExistence type="predicted"/>
<evidence type="ECO:0000313" key="2">
    <source>
        <dbReference type="EMBL" id="NYT26595.1"/>
    </source>
</evidence>
<evidence type="ECO:0000256" key="1">
    <source>
        <dbReference type="SAM" id="Phobius"/>
    </source>
</evidence>
<protein>
    <submittedName>
        <fullName evidence="2">Uncharacterized protein</fullName>
    </submittedName>
</protein>
<organism evidence="2 3">
    <name type="scientific">Candidatus Thiodubiliella endoseptemdiera</name>
    <dbReference type="NCBI Taxonomy" id="2738886"/>
    <lineage>
        <taxon>Bacteria</taxon>
        <taxon>Pseudomonadati</taxon>
        <taxon>Pseudomonadota</taxon>
        <taxon>Gammaproteobacteria</taxon>
        <taxon>Candidatus Pseudothioglobaceae</taxon>
        <taxon>Candidatus Thiodubiliella</taxon>
    </lineage>
</organism>
<dbReference type="EMBL" id="JACCHT010000001">
    <property type="protein sequence ID" value="NYT26595.1"/>
    <property type="molecule type" value="Genomic_DNA"/>
</dbReference>
<gene>
    <name evidence="2" type="ORF">H0A76_00945</name>
</gene>
<dbReference type="Proteomes" id="UP000568751">
    <property type="component" value="Unassembled WGS sequence"/>
</dbReference>
<evidence type="ECO:0000313" key="3">
    <source>
        <dbReference type="Proteomes" id="UP000568751"/>
    </source>
</evidence>
<comment type="caution">
    <text evidence="2">The sequence shown here is derived from an EMBL/GenBank/DDBJ whole genome shotgun (WGS) entry which is preliminary data.</text>
</comment>
<name>A0A853F452_9GAMM</name>
<dbReference type="AlphaFoldDB" id="A0A853F452"/>
<keyword evidence="1" id="KW-1133">Transmembrane helix</keyword>
<reference evidence="2 3" key="1">
    <citation type="submission" date="2020-05" db="EMBL/GenBank/DDBJ databases">
        <title>Horizontal transmission and recombination maintain forever young bacterial symbiont genomes.</title>
        <authorList>
            <person name="Russell S.L."/>
            <person name="Pepper-Tunick E."/>
            <person name="Svedberg J."/>
            <person name="Byrne A."/>
            <person name="Ruelas Castillo J."/>
            <person name="Vollmers C."/>
            <person name="Beinart R.A."/>
            <person name="Corbett-Detig R."/>
        </authorList>
    </citation>
    <scope>NUCLEOTIDE SEQUENCE [LARGE SCALE GENOMIC DNA]</scope>
    <source>
        <strain evidence="2">455</strain>
    </source>
</reference>
<keyword evidence="1" id="KW-0812">Transmembrane</keyword>
<keyword evidence="1" id="KW-0472">Membrane</keyword>